<dbReference type="Pfam" id="PF00289">
    <property type="entry name" value="Biotin_carb_N"/>
    <property type="match status" value="1"/>
</dbReference>
<dbReference type="FunFam" id="3.40.50.20:FF:000010">
    <property type="entry name" value="Propionyl-CoA carboxylase subunit alpha"/>
    <property type="match status" value="1"/>
</dbReference>
<evidence type="ECO:0000256" key="6">
    <source>
        <dbReference type="PROSITE-ProRule" id="PRU00409"/>
    </source>
</evidence>
<gene>
    <name evidence="10" type="primary">accA</name>
    <name evidence="10" type="ORF">CBM2613_A60026</name>
</gene>
<dbReference type="GO" id="GO:0046872">
    <property type="term" value="F:metal ion binding"/>
    <property type="evidence" value="ECO:0007669"/>
    <property type="project" value="InterPro"/>
</dbReference>
<dbReference type="PROSITE" id="PS50968">
    <property type="entry name" value="BIOTINYL_LIPOYL"/>
    <property type="match status" value="1"/>
</dbReference>
<comment type="caution">
    <text evidence="10">The sequence shown here is derived from an EMBL/GenBank/DDBJ whole genome shotgun (WGS) entry which is preliminary data.</text>
</comment>
<accession>A0A375E5I7</accession>
<dbReference type="InterPro" id="IPR005481">
    <property type="entry name" value="BC-like_N"/>
</dbReference>
<feature type="domain" description="Lipoyl-binding" evidence="7">
    <location>
        <begin position="584"/>
        <end position="660"/>
    </location>
</feature>
<dbReference type="EMBL" id="OFTH01000030">
    <property type="protein sequence ID" value="SOZ64780.1"/>
    <property type="molecule type" value="Genomic_DNA"/>
</dbReference>
<evidence type="ECO:0000313" key="10">
    <source>
        <dbReference type="EMBL" id="SOZ64780.1"/>
    </source>
</evidence>
<protein>
    <submittedName>
        <fullName evidence="10">Acetyl-/propionyl-coenzyme A carboxylase alpha chain</fullName>
        <ecNumber evidence="10">6.3.4.14</ecNumber>
    </submittedName>
</protein>
<dbReference type="PROSITE" id="PS00867">
    <property type="entry name" value="CPSASE_2"/>
    <property type="match status" value="1"/>
</dbReference>
<dbReference type="SUPFAM" id="SSF51246">
    <property type="entry name" value="Rudiment single hybrid motif"/>
    <property type="match status" value="1"/>
</dbReference>
<evidence type="ECO:0000256" key="3">
    <source>
        <dbReference type="ARBA" id="ARBA00022741"/>
    </source>
</evidence>
<evidence type="ECO:0000259" key="9">
    <source>
        <dbReference type="PROSITE" id="PS50979"/>
    </source>
</evidence>
<feature type="domain" description="ATP-grasp" evidence="8">
    <location>
        <begin position="126"/>
        <end position="323"/>
    </location>
</feature>
<name>A0A375E5I7_9BURK</name>
<comment type="cofactor">
    <cofactor evidence="1">
        <name>biotin</name>
        <dbReference type="ChEBI" id="CHEBI:57586"/>
    </cofactor>
</comment>
<dbReference type="Gene3D" id="3.30.470.20">
    <property type="entry name" value="ATP-grasp fold, B domain"/>
    <property type="match status" value="1"/>
</dbReference>
<dbReference type="PANTHER" id="PTHR18866">
    <property type="entry name" value="CARBOXYLASE:PYRUVATE/ACETYL-COA/PROPIONYL-COA CARBOXYLASE"/>
    <property type="match status" value="1"/>
</dbReference>
<dbReference type="InterPro" id="IPR001882">
    <property type="entry name" value="Biotin_BS"/>
</dbReference>
<dbReference type="InterPro" id="IPR000089">
    <property type="entry name" value="Biotin_lipoyl"/>
</dbReference>
<keyword evidence="2 10" id="KW-0436">Ligase</keyword>
<dbReference type="FunFam" id="3.30.470.20:FF:000028">
    <property type="entry name" value="Methylcrotonoyl-CoA carboxylase subunit alpha, mitochondrial"/>
    <property type="match status" value="1"/>
</dbReference>
<evidence type="ECO:0000256" key="5">
    <source>
        <dbReference type="ARBA" id="ARBA00023267"/>
    </source>
</evidence>
<dbReference type="InterPro" id="IPR011054">
    <property type="entry name" value="Rudment_hybrid_motif"/>
</dbReference>
<dbReference type="PANTHER" id="PTHR18866:SF33">
    <property type="entry name" value="METHYLCROTONOYL-COA CARBOXYLASE SUBUNIT ALPHA, MITOCHONDRIAL-RELATED"/>
    <property type="match status" value="1"/>
</dbReference>
<dbReference type="SUPFAM" id="SSF51230">
    <property type="entry name" value="Single hybrid motif"/>
    <property type="match status" value="1"/>
</dbReference>
<dbReference type="InterPro" id="IPR011761">
    <property type="entry name" value="ATP-grasp"/>
</dbReference>
<dbReference type="Proteomes" id="UP000256952">
    <property type="component" value="Chromosome CBM2613_a"/>
</dbReference>
<dbReference type="EC" id="6.3.4.14" evidence="10"/>
<dbReference type="InterPro" id="IPR016185">
    <property type="entry name" value="PreATP-grasp_dom_sf"/>
</dbReference>
<dbReference type="InterPro" id="IPR050856">
    <property type="entry name" value="Biotin_carboxylase_complex"/>
</dbReference>
<keyword evidence="5" id="KW-0092">Biotin</keyword>
<dbReference type="Pfam" id="PF02785">
    <property type="entry name" value="Biotin_carb_C"/>
    <property type="match status" value="1"/>
</dbReference>
<dbReference type="Pfam" id="PF02786">
    <property type="entry name" value="CPSase_L_D2"/>
    <property type="match status" value="1"/>
</dbReference>
<dbReference type="InterPro" id="IPR011764">
    <property type="entry name" value="Biotin_carboxylation_dom"/>
</dbReference>
<dbReference type="InterPro" id="IPR005482">
    <property type="entry name" value="Biotin_COase_C"/>
</dbReference>
<proteinExistence type="predicted"/>
<dbReference type="FunFam" id="3.30.1490.20:FF:000003">
    <property type="entry name" value="acetyl-CoA carboxylase isoform X1"/>
    <property type="match status" value="1"/>
</dbReference>
<feature type="domain" description="Biotin carboxylation" evidence="9">
    <location>
        <begin position="7"/>
        <end position="453"/>
    </location>
</feature>
<dbReference type="Pfam" id="PF00364">
    <property type="entry name" value="Biotin_lipoyl"/>
    <property type="match status" value="1"/>
</dbReference>
<dbReference type="RefSeq" id="WP_116330417.1">
    <property type="nucleotide sequence ID" value="NZ_LT992559.1"/>
</dbReference>
<organism evidence="10">
    <name type="scientific">Cupriavidus taiwanensis</name>
    <dbReference type="NCBI Taxonomy" id="164546"/>
    <lineage>
        <taxon>Bacteria</taxon>
        <taxon>Pseudomonadati</taxon>
        <taxon>Pseudomonadota</taxon>
        <taxon>Betaproteobacteria</taxon>
        <taxon>Burkholderiales</taxon>
        <taxon>Burkholderiaceae</taxon>
        <taxon>Cupriavidus</taxon>
    </lineage>
</organism>
<dbReference type="PROSITE" id="PS00188">
    <property type="entry name" value="BIOTIN"/>
    <property type="match status" value="1"/>
</dbReference>
<keyword evidence="4 6" id="KW-0067">ATP-binding</keyword>
<reference evidence="10" key="1">
    <citation type="submission" date="2018-01" db="EMBL/GenBank/DDBJ databases">
        <authorList>
            <person name="Clerissi C."/>
        </authorList>
    </citation>
    <scope>NUCLEOTIDE SEQUENCE</scope>
    <source>
        <strain evidence="10">Cupriavidus taiwanensis STM 8556</strain>
    </source>
</reference>
<dbReference type="Gene3D" id="2.40.50.100">
    <property type="match status" value="1"/>
</dbReference>
<dbReference type="PROSITE" id="PS50975">
    <property type="entry name" value="ATP_GRASP"/>
    <property type="match status" value="1"/>
</dbReference>
<evidence type="ECO:0000259" key="7">
    <source>
        <dbReference type="PROSITE" id="PS50968"/>
    </source>
</evidence>
<dbReference type="PROSITE" id="PS00866">
    <property type="entry name" value="CPSASE_1"/>
    <property type="match status" value="1"/>
</dbReference>
<evidence type="ECO:0000256" key="2">
    <source>
        <dbReference type="ARBA" id="ARBA00022598"/>
    </source>
</evidence>
<keyword evidence="3 6" id="KW-0547">Nucleotide-binding</keyword>
<sequence>MSAHTRPFHTLLVANRGEIAVRIMRTARRLGLATVAVYSEADRLSPHVACADRAVCIGAAAPRASYLNIAAIVEAAHRSGADAVHPGYGFLAENAEFAEAVTAAGLVFVGPPAQAIRAMGNKAEAKRLMLAADMPCVPGYQGTAQDDATLLAQAAQIGFPLMVKAAAGGGGRGMRLVRDAALLPAALASARSEAATAFGSGELILERAVIAPRHVEIQVFADACGNVIHLGERDCSVQRRHQKVIEEAPSPAVGPALRARMGEAAVRAARAIGYVGAGTMEFLLDRDGSFYFMEMNTRLQVEHAVTEAITGFDLVEWQLRVAAGEPLPASQDEVRFTGHAIEVRLTAEDVPAGFLPQGGPLLRWRVPAAGRGVRVDHALEEGGTIPTHYDSMVAKLVAHGADREAARRKLLRAVEDCVLLGVPSNQAFLADCLASAAFAGNDVHTGFVESHMQAALQAAPAPAQVTACAALLAAGVLESGGKPAALARLPSQIVLDVTGQSWQAELRTGTDGWQVRLARRDAEAPAVEVALRVLRTDAAHGTALVECDGVACPLVFAREPHVLHLFQAGRAWQFGLHDPRRRAHGPGGDADGALQAPLSARIVAVHVAEGERVAAGQPLVVLEAMKMEHIIAAPFAGVVVELAARAGGQASAGALLARVQAQADTPADTHSHAQEPA</sequence>
<dbReference type="GO" id="GO:0005524">
    <property type="term" value="F:ATP binding"/>
    <property type="evidence" value="ECO:0007669"/>
    <property type="project" value="UniProtKB-UniRule"/>
</dbReference>
<dbReference type="AlphaFoldDB" id="A0A375E5I7"/>
<dbReference type="CDD" id="cd06850">
    <property type="entry name" value="biotinyl_domain"/>
    <property type="match status" value="1"/>
</dbReference>
<evidence type="ECO:0000256" key="1">
    <source>
        <dbReference type="ARBA" id="ARBA00001953"/>
    </source>
</evidence>
<dbReference type="InterPro" id="IPR005479">
    <property type="entry name" value="CPAse_ATP-bd"/>
</dbReference>
<evidence type="ECO:0000259" key="8">
    <source>
        <dbReference type="PROSITE" id="PS50975"/>
    </source>
</evidence>
<dbReference type="InterPro" id="IPR011053">
    <property type="entry name" value="Single_hybrid_motif"/>
</dbReference>
<dbReference type="PROSITE" id="PS50979">
    <property type="entry name" value="BC"/>
    <property type="match status" value="1"/>
</dbReference>
<dbReference type="SUPFAM" id="SSF52440">
    <property type="entry name" value="PreATP-grasp domain"/>
    <property type="match status" value="1"/>
</dbReference>
<dbReference type="SMART" id="SM00878">
    <property type="entry name" value="Biotin_carb_C"/>
    <property type="match status" value="1"/>
</dbReference>
<dbReference type="GO" id="GO:0004075">
    <property type="term" value="F:biotin carboxylase activity"/>
    <property type="evidence" value="ECO:0007669"/>
    <property type="project" value="UniProtKB-EC"/>
</dbReference>
<dbReference type="SUPFAM" id="SSF56059">
    <property type="entry name" value="Glutathione synthetase ATP-binding domain-like"/>
    <property type="match status" value="1"/>
</dbReference>
<evidence type="ECO:0000256" key="4">
    <source>
        <dbReference type="ARBA" id="ARBA00022840"/>
    </source>
</evidence>